<reference evidence="4 5" key="1">
    <citation type="submission" date="2019-05" db="EMBL/GenBank/DDBJ databases">
        <title>Emergence of the Ug99 lineage of the wheat stem rust pathogen through somatic hybridization.</title>
        <authorList>
            <person name="Li F."/>
            <person name="Upadhyaya N.M."/>
            <person name="Sperschneider J."/>
            <person name="Matny O."/>
            <person name="Nguyen-Phuc H."/>
            <person name="Mago R."/>
            <person name="Raley C."/>
            <person name="Miller M.E."/>
            <person name="Silverstein K.A.T."/>
            <person name="Henningsen E."/>
            <person name="Hirsch C.D."/>
            <person name="Visser B."/>
            <person name="Pretorius Z.A."/>
            <person name="Steffenson B.J."/>
            <person name="Schwessinger B."/>
            <person name="Dodds P.N."/>
            <person name="Figueroa M."/>
        </authorList>
    </citation>
    <scope>NUCLEOTIDE SEQUENCE [LARGE SCALE GENOMIC DNA]</scope>
    <source>
        <strain evidence="4 5">Ug99</strain>
    </source>
</reference>
<proteinExistence type="predicted"/>
<evidence type="ECO:0000313" key="4">
    <source>
        <dbReference type="EMBL" id="KAA1124223.1"/>
    </source>
</evidence>
<comment type="caution">
    <text evidence="4">The sequence shown here is derived from an EMBL/GenBank/DDBJ whole genome shotgun (WGS) entry which is preliminary data.</text>
</comment>
<evidence type="ECO:0000313" key="5">
    <source>
        <dbReference type="Proteomes" id="UP000325313"/>
    </source>
</evidence>
<dbReference type="InterPro" id="IPR006955">
    <property type="entry name" value="Uso1_p115_C"/>
</dbReference>
<evidence type="ECO:0000256" key="1">
    <source>
        <dbReference type="SAM" id="Coils"/>
    </source>
</evidence>
<feature type="compositionally biased region" description="Basic and acidic residues" evidence="2">
    <location>
        <begin position="54"/>
        <end position="63"/>
    </location>
</feature>
<accession>A0A5B0RH04</accession>
<sequence>MDRLRRENERLSEEVRVLREETGRLGAAQKENEKEQEDLLVLLEEVSGKRRRDKALMRQKGLEVSEDEDEDEDDEGGASQ</sequence>
<dbReference type="GO" id="GO:0016192">
    <property type="term" value="P:vesicle-mediated transport"/>
    <property type="evidence" value="ECO:0007669"/>
    <property type="project" value="InterPro"/>
</dbReference>
<protein>
    <recommendedName>
        <fullName evidence="3">Uso1/p115-like vesicle tethering protein C-terminal domain-containing protein</fullName>
    </recommendedName>
</protein>
<evidence type="ECO:0000256" key="2">
    <source>
        <dbReference type="SAM" id="MobiDB-lite"/>
    </source>
</evidence>
<evidence type="ECO:0000259" key="3">
    <source>
        <dbReference type="Pfam" id="PF04871"/>
    </source>
</evidence>
<name>A0A5B0RH04_PUCGR</name>
<dbReference type="AlphaFoldDB" id="A0A5B0RH04"/>
<keyword evidence="1" id="KW-0175">Coiled coil</keyword>
<dbReference type="GO" id="GO:0006886">
    <property type="term" value="P:intracellular protein transport"/>
    <property type="evidence" value="ECO:0007669"/>
    <property type="project" value="InterPro"/>
</dbReference>
<feature type="compositionally biased region" description="Acidic residues" evidence="2">
    <location>
        <begin position="64"/>
        <end position="80"/>
    </location>
</feature>
<dbReference type="EMBL" id="VDEP01000204">
    <property type="protein sequence ID" value="KAA1124223.1"/>
    <property type="molecule type" value="Genomic_DNA"/>
</dbReference>
<gene>
    <name evidence="4" type="ORF">PGTUg99_012290</name>
</gene>
<feature type="coiled-coil region" evidence="1">
    <location>
        <begin position="1"/>
        <end position="45"/>
    </location>
</feature>
<feature type="region of interest" description="Disordered" evidence="2">
    <location>
        <begin position="51"/>
        <end position="80"/>
    </location>
</feature>
<organism evidence="4 5">
    <name type="scientific">Puccinia graminis f. sp. tritici</name>
    <dbReference type="NCBI Taxonomy" id="56615"/>
    <lineage>
        <taxon>Eukaryota</taxon>
        <taxon>Fungi</taxon>
        <taxon>Dikarya</taxon>
        <taxon>Basidiomycota</taxon>
        <taxon>Pucciniomycotina</taxon>
        <taxon>Pucciniomycetes</taxon>
        <taxon>Pucciniales</taxon>
        <taxon>Pucciniaceae</taxon>
        <taxon>Puccinia</taxon>
    </lineage>
</organism>
<dbReference type="Pfam" id="PF04871">
    <property type="entry name" value="Uso1_p115_C"/>
    <property type="match status" value="1"/>
</dbReference>
<feature type="domain" description="Uso1/p115-like vesicle tethering protein C-terminal" evidence="3">
    <location>
        <begin position="3"/>
        <end position="75"/>
    </location>
</feature>
<dbReference type="Proteomes" id="UP000325313">
    <property type="component" value="Unassembled WGS sequence"/>
</dbReference>